<sequence>MVALSVATTTVSSSSSSVLQTKLSNLSLTPSPLSLHTQYLFKPLRLLKLNNTHFPNPLSLLSTHHFIPKFSAFDSFEVDQDDKISARDDLQSEPEELGQEIEEEKEFVPVESNDEGRLYVGNLPYSMTSSELTEVMQEAGSVANVEIIYDRVTDRSRGFGFVTMASVEEAKEAIKMFNESMIASVKLFEK</sequence>
<dbReference type="GO" id="GO:0003723">
    <property type="term" value="F:RNA binding"/>
    <property type="evidence" value="ECO:0007669"/>
    <property type="project" value="UniProtKB-UniRule"/>
</dbReference>
<dbReference type="EMBL" id="EQ973928">
    <property type="protein sequence ID" value="EEF38282.1"/>
    <property type="molecule type" value="Genomic_DNA"/>
</dbReference>
<dbReference type="PROSITE" id="PS50102">
    <property type="entry name" value="RRM"/>
    <property type="match status" value="1"/>
</dbReference>
<accession>B9SDK3</accession>
<dbReference type="Pfam" id="PF00076">
    <property type="entry name" value="RRM_1"/>
    <property type="match status" value="1"/>
</dbReference>
<evidence type="ECO:0000259" key="3">
    <source>
        <dbReference type="PROSITE" id="PS50102"/>
    </source>
</evidence>
<dbReference type="STRING" id="3988.B9SDK3"/>
<keyword evidence="5" id="KW-1185">Reference proteome</keyword>
<dbReference type="GO" id="GO:1990904">
    <property type="term" value="C:ribonucleoprotein complex"/>
    <property type="evidence" value="ECO:0007669"/>
    <property type="project" value="UniProtKB-KW"/>
</dbReference>
<evidence type="ECO:0000313" key="5">
    <source>
        <dbReference type="Proteomes" id="UP000008311"/>
    </source>
</evidence>
<dbReference type="InterPro" id="IPR035979">
    <property type="entry name" value="RBD_domain_sf"/>
</dbReference>
<keyword evidence="4" id="KW-0687">Ribonucleoprotein</keyword>
<feature type="domain" description="RRM" evidence="3">
    <location>
        <begin position="116"/>
        <end position="190"/>
    </location>
</feature>
<evidence type="ECO:0000313" key="4">
    <source>
        <dbReference type="EMBL" id="EEF38282.1"/>
    </source>
</evidence>
<evidence type="ECO:0000256" key="1">
    <source>
        <dbReference type="ARBA" id="ARBA00022884"/>
    </source>
</evidence>
<dbReference type="Proteomes" id="UP000008311">
    <property type="component" value="Unassembled WGS sequence"/>
</dbReference>
<protein>
    <submittedName>
        <fullName evidence="4">Ribonucleoprotein, chloroplast, putative</fullName>
    </submittedName>
</protein>
<dbReference type="eggNOG" id="KOG0118">
    <property type="taxonomic scope" value="Eukaryota"/>
</dbReference>
<dbReference type="InterPro" id="IPR012677">
    <property type="entry name" value="Nucleotide-bd_a/b_plait_sf"/>
</dbReference>
<dbReference type="InterPro" id="IPR000504">
    <property type="entry name" value="RRM_dom"/>
</dbReference>
<evidence type="ECO:0000256" key="2">
    <source>
        <dbReference type="PROSITE-ProRule" id="PRU00176"/>
    </source>
</evidence>
<reference evidence="5" key="1">
    <citation type="journal article" date="2010" name="Nat. Biotechnol.">
        <title>Draft genome sequence of the oilseed species Ricinus communis.</title>
        <authorList>
            <person name="Chan A.P."/>
            <person name="Crabtree J."/>
            <person name="Zhao Q."/>
            <person name="Lorenzi H."/>
            <person name="Orvis J."/>
            <person name="Puiu D."/>
            <person name="Melake-Berhan A."/>
            <person name="Jones K.M."/>
            <person name="Redman J."/>
            <person name="Chen G."/>
            <person name="Cahoon E.B."/>
            <person name="Gedil M."/>
            <person name="Stanke M."/>
            <person name="Haas B.J."/>
            <person name="Wortman J.R."/>
            <person name="Fraser-Liggett C.M."/>
            <person name="Ravel J."/>
            <person name="Rabinowicz P.D."/>
        </authorList>
    </citation>
    <scope>NUCLEOTIDE SEQUENCE [LARGE SCALE GENOMIC DNA]</scope>
    <source>
        <strain evidence="5">cv. Hale</strain>
    </source>
</reference>
<keyword evidence="1 2" id="KW-0694">RNA-binding</keyword>
<proteinExistence type="predicted"/>
<dbReference type="SMART" id="SM00360">
    <property type="entry name" value="RRM"/>
    <property type="match status" value="1"/>
</dbReference>
<dbReference type="AlphaFoldDB" id="B9SDK3"/>
<organism evidence="4 5">
    <name type="scientific">Ricinus communis</name>
    <name type="common">Castor bean</name>
    <dbReference type="NCBI Taxonomy" id="3988"/>
    <lineage>
        <taxon>Eukaryota</taxon>
        <taxon>Viridiplantae</taxon>
        <taxon>Streptophyta</taxon>
        <taxon>Embryophyta</taxon>
        <taxon>Tracheophyta</taxon>
        <taxon>Spermatophyta</taxon>
        <taxon>Magnoliopsida</taxon>
        <taxon>eudicotyledons</taxon>
        <taxon>Gunneridae</taxon>
        <taxon>Pentapetalae</taxon>
        <taxon>rosids</taxon>
        <taxon>fabids</taxon>
        <taxon>Malpighiales</taxon>
        <taxon>Euphorbiaceae</taxon>
        <taxon>Acalyphoideae</taxon>
        <taxon>Acalypheae</taxon>
        <taxon>Ricinus</taxon>
    </lineage>
</organism>
<dbReference type="SUPFAM" id="SSF54928">
    <property type="entry name" value="RNA-binding domain, RBD"/>
    <property type="match status" value="1"/>
</dbReference>
<dbReference type="Gene3D" id="3.30.70.330">
    <property type="match status" value="1"/>
</dbReference>
<dbReference type="PANTHER" id="PTHR48025:SF11">
    <property type="entry name" value="RNA-BINDING PROTEIN CP33, CHLOROPLASTIC"/>
    <property type="match status" value="1"/>
</dbReference>
<name>B9SDK3_RICCO</name>
<gene>
    <name evidence="4" type="ORF">RCOM_0420280</name>
</gene>
<dbReference type="InParanoid" id="B9SDK3"/>
<dbReference type="PANTHER" id="PTHR48025">
    <property type="entry name" value="OS02G0815200 PROTEIN"/>
    <property type="match status" value="1"/>
</dbReference>
<dbReference type="InterPro" id="IPR050502">
    <property type="entry name" value="Euk_RNA-bind_prot"/>
</dbReference>